<evidence type="ECO:0000256" key="1">
    <source>
        <dbReference type="SAM" id="MobiDB-lite"/>
    </source>
</evidence>
<sequence>CSRVSFWRSSLRSGGRRTSPTPYRTWAVSGSTRSGSGGRSPSWLLHPIRGAEARVPQPTGGH</sequence>
<proteinExistence type="predicted"/>
<feature type="compositionally biased region" description="Low complexity" evidence="1">
    <location>
        <begin position="8"/>
        <end position="19"/>
    </location>
</feature>
<accession>A0A6J4QUW0</accession>
<feature type="region of interest" description="Disordered" evidence="1">
    <location>
        <begin position="1"/>
        <end position="62"/>
    </location>
</feature>
<name>A0A6J4QUW0_9ACTN</name>
<dbReference type="EMBL" id="CADCVG010000035">
    <property type="protein sequence ID" value="CAA9450232.1"/>
    <property type="molecule type" value="Genomic_DNA"/>
</dbReference>
<reference evidence="2" key="1">
    <citation type="submission" date="2020-02" db="EMBL/GenBank/DDBJ databases">
        <authorList>
            <person name="Meier V. D."/>
        </authorList>
    </citation>
    <scope>NUCLEOTIDE SEQUENCE</scope>
    <source>
        <strain evidence="2">AVDCRST_MAG14</strain>
    </source>
</reference>
<feature type="compositionally biased region" description="Low complexity" evidence="1">
    <location>
        <begin position="29"/>
        <end position="42"/>
    </location>
</feature>
<dbReference type="AlphaFoldDB" id="A0A6J4QUW0"/>
<feature type="non-terminal residue" evidence="2">
    <location>
        <position position="1"/>
    </location>
</feature>
<evidence type="ECO:0000313" key="2">
    <source>
        <dbReference type="EMBL" id="CAA9450232.1"/>
    </source>
</evidence>
<organism evidence="2">
    <name type="scientific">uncultured Rubrobacteraceae bacterium</name>
    <dbReference type="NCBI Taxonomy" id="349277"/>
    <lineage>
        <taxon>Bacteria</taxon>
        <taxon>Bacillati</taxon>
        <taxon>Actinomycetota</taxon>
        <taxon>Rubrobacteria</taxon>
        <taxon>Rubrobacterales</taxon>
        <taxon>Rubrobacteraceae</taxon>
        <taxon>environmental samples</taxon>
    </lineage>
</organism>
<feature type="non-terminal residue" evidence="2">
    <location>
        <position position="62"/>
    </location>
</feature>
<gene>
    <name evidence="2" type="ORF">AVDCRST_MAG14-820</name>
</gene>
<protein>
    <submittedName>
        <fullName evidence="2">Twitching motility protein PilT</fullName>
    </submittedName>
</protein>